<feature type="compositionally biased region" description="Low complexity" evidence="1">
    <location>
        <begin position="942"/>
        <end position="953"/>
    </location>
</feature>
<feature type="region of interest" description="Disordered" evidence="1">
    <location>
        <begin position="672"/>
        <end position="716"/>
    </location>
</feature>
<feature type="compositionally biased region" description="Pro residues" evidence="1">
    <location>
        <begin position="68"/>
        <end position="78"/>
    </location>
</feature>
<feature type="compositionally biased region" description="Low complexity" evidence="1">
    <location>
        <begin position="966"/>
        <end position="989"/>
    </location>
</feature>
<evidence type="ECO:0000256" key="1">
    <source>
        <dbReference type="SAM" id="MobiDB-lite"/>
    </source>
</evidence>
<feature type="compositionally biased region" description="Basic and acidic residues" evidence="1">
    <location>
        <begin position="534"/>
        <end position="545"/>
    </location>
</feature>
<feature type="compositionally biased region" description="Low complexity" evidence="1">
    <location>
        <begin position="152"/>
        <end position="166"/>
    </location>
</feature>
<evidence type="ECO:0000313" key="3">
    <source>
        <dbReference type="Proteomes" id="UP000078113"/>
    </source>
</evidence>
<feature type="compositionally biased region" description="Polar residues" evidence="1">
    <location>
        <begin position="696"/>
        <end position="715"/>
    </location>
</feature>
<dbReference type="Proteomes" id="UP000078113">
    <property type="component" value="Unassembled WGS sequence"/>
</dbReference>
<feature type="compositionally biased region" description="Low complexity" evidence="1">
    <location>
        <begin position="1051"/>
        <end position="1079"/>
    </location>
</feature>
<proteinExistence type="predicted"/>
<feature type="compositionally biased region" description="Polar residues" evidence="1">
    <location>
        <begin position="403"/>
        <end position="420"/>
    </location>
</feature>
<accession>A0A8X7NDG4</accession>
<dbReference type="AlphaFoldDB" id="A0A8X7NDG4"/>
<name>A0A8X7NDG4_9BASI</name>
<feature type="compositionally biased region" description="Low complexity" evidence="1">
    <location>
        <begin position="445"/>
        <end position="463"/>
    </location>
</feature>
<feature type="compositionally biased region" description="Low complexity" evidence="1">
    <location>
        <begin position="91"/>
        <end position="107"/>
    </location>
</feature>
<keyword evidence="3" id="KW-1185">Reference proteome</keyword>
<reference evidence="2" key="2">
    <citation type="journal article" date="2019" name="IMA Fungus">
        <title>Genome sequencing and comparison of five Tilletia species to identify candidate genes for the detection of regulated species infecting wheat.</title>
        <authorList>
            <person name="Nguyen H.D.T."/>
            <person name="Sultana T."/>
            <person name="Kesanakurti P."/>
            <person name="Hambleton S."/>
        </authorList>
    </citation>
    <scope>NUCLEOTIDE SEQUENCE</scope>
    <source>
        <strain evidence="2">DAOMC 236422</strain>
    </source>
</reference>
<feature type="compositionally biased region" description="Low complexity" evidence="1">
    <location>
        <begin position="124"/>
        <end position="144"/>
    </location>
</feature>
<protein>
    <submittedName>
        <fullName evidence="2">Uncharacterized protein</fullName>
    </submittedName>
</protein>
<feature type="compositionally biased region" description="Low complexity" evidence="1">
    <location>
        <begin position="370"/>
        <end position="380"/>
    </location>
</feature>
<feature type="compositionally biased region" description="Acidic residues" evidence="1">
    <location>
        <begin position="248"/>
        <end position="264"/>
    </location>
</feature>
<feature type="compositionally biased region" description="Low complexity" evidence="1">
    <location>
        <begin position="1017"/>
        <end position="1034"/>
    </location>
</feature>
<feature type="region of interest" description="Disordered" evidence="1">
    <location>
        <begin position="813"/>
        <end position="1120"/>
    </location>
</feature>
<reference evidence="2" key="1">
    <citation type="submission" date="2016-04" db="EMBL/GenBank/DDBJ databases">
        <authorList>
            <person name="Nguyen H.D."/>
            <person name="Samba Siva P."/>
            <person name="Cullis J."/>
            <person name="Levesque C.A."/>
            <person name="Hambleton S."/>
        </authorList>
    </citation>
    <scope>NUCLEOTIDE SEQUENCE</scope>
    <source>
        <strain evidence="2">DAOMC 236422</strain>
    </source>
</reference>
<feature type="compositionally biased region" description="Low complexity" evidence="1">
    <location>
        <begin position="1087"/>
        <end position="1103"/>
    </location>
</feature>
<feature type="compositionally biased region" description="Polar residues" evidence="1">
    <location>
        <begin position="230"/>
        <end position="241"/>
    </location>
</feature>
<gene>
    <name evidence="2" type="ORF">A4X09_0g1293</name>
</gene>
<comment type="caution">
    <text evidence="2">The sequence shown here is derived from an EMBL/GenBank/DDBJ whole genome shotgun (WGS) entry which is preliminary data.</text>
</comment>
<feature type="compositionally biased region" description="Polar residues" evidence="1">
    <location>
        <begin position="569"/>
        <end position="580"/>
    </location>
</feature>
<organism evidence="2 3">
    <name type="scientific">Tilletia walkeri</name>
    <dbReference type="NCBI Taxonomy" id="117179"/>
    <lineage>
        <taxon>Eukaryota</taxon>
        <taxon>Fungi</taxon>
        <taxon>Dikarya</taxon>
        <taxon>Basidiomycota</taxon>
        <taxon>Ustilaginomycotina</taxon>
        <taxon>Exobasidiomycetes</taxon>
        <taxon>Tilletiales</taxon>
        <taxon>Tilletiaceae</taxon>
        <taxon>Tilletia</taxon>
    </lineage>
</organism>
<feature type="compositionally biased region" description="Low complexity" evidence="1">
    <location>
        <begin position="333"/>
        <end position="342"/>
    </location>
</feature>
<sequence>MSSNDPFGSVTPRRPARPARGSIMNSSTPNVPAGQSNSDSRYGGIRGGHAQRASISNLSLDNEKTPRKPTPGASPLPPSDTSQSRVTGGERSTSGGSKASSASSRATVGVGTRVRTSQVGGSSGTSAAGASSSSAAGRPPSGSAYNDRSARRSSMMSATSSRAAASPVIKSAPLLDRKRSAPSGDESFEADTSADVSVSRDAEEYEGDISSRSAVLDRERRRRSAMHAQEVQQLRSESRLGSRQGFHDDDDLLDQSLDQSDESDPDRSIRTSSDAYTGDSSGTYRRRNSLYHQEDDDLEVDTSIIERHRFPQRPQHVRQDTTESSGTGGGTGTDTSGTEGAYDGTGGGGGGRGHSRNASKPYRNGDGHNSGSSGMATSTGGKRRRRKHSSASMNHQRRDSNAMRPSTSFEDRQPPSSGSGRTLDEFDQPHWQAVGARARRISTTQQQQHQHQHQQQHQQQQQQRNRMRSAESDATAVRESSEMPYARNTGSMRRSPLPGGVQGHERAATMGELDFSNDRPLSSQESTYRAAETYVRRDQPREQPTRRHAPRLSVSRGDMRDDLLERAYTPSSAYRSSASTVRDRTSRTPDPNMSSGLVGGQARRAPSGMGSHTLSLSSRGEDLSSTVRPSLDGLFGGAGGSGIPLCDRNMQRAFDQFETYFNFPSVSCPADTVSNPGSAIRPRSSSIATDAPSAMSGGSRSTNGAATPSTPTSGGFHSASALAESVELVACFKAVTLMASELNSGLRRLREDVNEVHVDADVHNNPLASQLWRMGKDLGQLVKASDTQLRNLTEGLIAFKRADRERERIRRMANATNSENGSVAGGGPGSSNRSNSRLSSLMLAQRSPGSEARRAGREATAGRTSISEYRRSGTSSTSNLAMLEGDRDRMIASPTSMPSGRSSTASTNGGNSHVNGNVFNTSSSNGVASGARQLVGMQRQDSNNSGSTTTSVSPRPPDTPTPMPPGASGKQSDTSSSMIGSSLSSRLRSAFGDRLAPAGRHGRSASEVVSSPMASRSTGSLSRATGAGAGSSISRGGGGGTTGTVYEERATTTTSTMSGSMSTSSIGRRAGASASAALAGSGGGGSMSSSSATSPTSPRMPASLSPRRSRPALPALTKNT</sequence>
<feature type="compositionally biased region" description="Gly residues" evidence="1">
    <location>
        <begin position="343"/>
        <end position="352"/>
    </location>
</feature>
<feature type="compositionally biased region" description="Polar residues" evidence="1">
    <location>
        <begin position="270"/>
        <end position="283"/>
    </location>
</feature>
<feature type="region of interest" description="Disordered" evidence="1">
    <location>
        <begin position="1"/>
        <end position="628"/>
    </location>
</feature>
<feature type="compositionally biased region" description="Polar residues" evidence="1">
    <location>
        <begin position="23"/>
        <end position="40"/>
    </location>
</feature>
<feature type="compositionally biased region" description="Polar residues" evidence="1">
    <location>
        <begin position="610"/>
        <end position="628"/>
    </location>
</feature>
<feature type="compositionally biased region" description="Polar residues" evidence="1">
    <location>
        <begin position="1007"/>
        <end position="1016"/>
    </location>
</feature>
<evidence type="ECO:0000313" key="2">
    <source>
        <dbReference type="EMBL" id="KAE8271043.1"/>
    </source>
</evidence>
<feature type="compositionally biased region" description="Polar residues" evidence="1">
    <location>
        <begin position="672"/>
        <end position="688"/>
    </location>
</feature>
<feature type="compositionally biased region" description="Polar residues" evidence="1">
    <location>
        <begin position="893"/>
        <end position="927"/>
    </location>
</feature>
<dbReference type="EMBL" id="LWDG02000029">
    <property type="protein sequence ID" value="KAE8271043.1"/>
    <property type="molecule type" value="Genomic_DNA"/>
</dbReference>
<feature type="compositionally biased region" description="Low complexity" evidence="1">
    <location>
        <begin position="830"/>
        <end position="841"/>
    </location>
</feature>
<feature type="compositionally biased region" description="Pro residues" evidence="1">
    <location>
        <begin position="954"/>
        <end position="965"/>
    </location>
</feature>